<dbReference type="RefSeq" id="WP_283767206.1">
    <property type="nucleotide sequence ID" value="NZ_JAQOSO010000073.1"/>
</dbReference>
<dbReference type="Gene3D" id="3.40.50.300">
    <property type="entry name" value="P-loop containing nucleotide triphosphate hydrolases"/>
    <property type="match status" value="1"/>
</dbReference>
<dbReference type="InterPro" id="IPR027417">
    <property type="entry name" value="P-loop_NTPase"/>
</dbReference>
<keyword evidence="2" id="KW-1185">Reference proteome</keyword>
<reference evidence="1 2" key="1">
    <citation type="submission" date="2023-01" db="EMBL/GenBank/DDBJ databases">
        <title>Novel diversity within Roseofilum (Cyanobacteria; Desertifilaceae) from marine benthic mats with descriptions of four novel species.</title>
        <authorList>
            <person name="Wang Y."/>
            <person name="Berthold D.E."/>
            <person name="Hu J."/>
            <person name="Lefler F.W."/>
            <person name="Laughinghouse H.D. IV."/>
        </authorList>
    </citation>
    <scope>NUCLEOTIDE SEQUENCE [LARGE SCALE GENOMIC DNA]</scope>
    <source>
        <strain evidence="1 2">BLCC-M114</strain>
    </source>
</reference>
<gene>
    <name evidence="1" type="ORF">PMG25_12365</name>
</gene>
<protein>
    <submittedName>
        <fullName evidence="1">Type IV secretory system conjugative DNA transfer family protein</fullName>
    </submittedName>
</protein>
<dbReference type="EMBL" id="JAQOSO010000073">
    <property type="protein sequence ID" value="MDJ1174890.1"/>
    <property type="molecule type" value="Genomic_DNA"/>
</dbReference>
<organism evidence="1 2">
    <name type="scientific">Roseofilum capinflatum BLCC-M114</name>
    <dbReference type="NCBI Taxonomy" id="3022440"/>
    <lineage>
        <taxon>Bacteria</taxon>
        <taxon>Bacillati</taxon>
        <taxon>Cyanobacteriota</taxon>
        <taxon>Cyanophyceae</taxon>
        <taxon>Desertifilales</taxon>
        <taxon>Desertifilaceae</taxon>
        <taxon>Roseofilum</taxon>
        <taxon>Roseofilum capinflatum</taxon>
    </lineage>
</organism>
<dbReference type="CDD" id="cd01127">
    <property type="entry name" value="TrwB_TraG_TraD_VirD4"/>
    <property type="match status" value="1"/>
</dbReference>
<evidence type="ECO:0000313" key="1">
    <source>
        <dbReference type="EMBL" id="MDJ1174890.1"/>
    </source>
</evidence>
<accession>A0ABT7B704</accession>
<dbReference type="Proteomes" id="UP001235849">
    <property type="component" value="Unassembled WGS sequence"/>
</dbReference>
<proteinExistence type="predicted"/>
<dbReference type="SUPFAM" id="SSF52540">
    <property type="entry name" value="P-loop containing nucleoside triphosphate hydrolases"/>
    <property type="match status" value="1"/>
</dbReference>
<name>A0ABT7B704_9CYAN</name>
<comment type="caution">
    <text evidence="1">The sequence shown here is derived from an EMBL/GenBank/DDBJ whole genome shotgun (WGS) entry which is preliminary data.</text>
</comment>
<sequence length="410" mass="45391">MTKSALIKSLYAGTNLGLGIVAALSISAGLSNRNLIVGSAALTQGILINMGVIHRHRKHDLTLDDYVGSMTSLSTDIGEALWAVVDSVQVKKAGKSVVEVSPTFARRFLEAGKEKARERFWALFDAFNQGSCIFAGSRGSGKSTAMRYAVATRMLEDPNAELIVIDPHYDPDETVWLPGVSPSEHSAFVVRDPERALEVMRETLAEGERRERENLKKEPRTILVVDEFQMLVDATDALDEIAHIIKQIMNRFRKYRVDVILGLHSLKKLNTGLDSSAVNQMSILALGNLINDTATIVPSNWNRNELDAHRQRLGKYSGILAPLDKSPEAVALPDFPKLFKELPSFRLPDSDPDVWLQRNESDLNDAYAKGARSVRALSEALGIQRLNDDPRYRALKIFIDSKLRSSVDAA</sequence>
<evidence type="ECO:0000313" key="2">
    <source>
        <dbReference type="Proteomes" id="UP001235849"/>
    </source>
</evidence>